<keyword evidence="1" id="KW-1133">Transmembrane helix</keyword>
<evidence type="ECO:0000313" key="2">
    <source>
        <dbReference type="EMBL" id="GAA4896236.1"/>
    </source>
</evidence>
<dbReference type="InterPro" id="IPR007498">
    <property type="entry name" value="PqiA-like"/>
</dbReference>
<gene>
    <name evidence="2" type="ORF">GCM10023333_31790</name>
</gene>
<feature type="transmembrane region" description="Helical" evidence="1">
    <location>
        <begin position="40"/>
        <end position="60"/>
    </location>
</feature>
<dbReference type="Proteomes" id="UP001499988">
    <property type="component" value="Unassembled WGS sequence"/>
</dbReference>
<comment type="caution">
    <text evidence="2">The sequence shown here is derived from an EMBL/GenBank/DDBJ whole genome shotgun (WGS) entry which is preliminary data.</text>
</comment>
<dbReference type="Pfam" id="PF04403">
    <property type="entry name" value="PqiA"/>
    <property type="match status" value="1"/>
</dbReference>
<feature type="transmembrane region" description="Helical" evidence="1">
    <location>
        <begin position="141"/>
        <end position="160"/>
    </location>
</feature>
<protein>
    <submittedName>
        <fullName evidence="2">Paraquat-inducible protein A</fullName>
    </submittedName>
</protein>
<keyword evidence="1" id="KW-0472">Membrane</keyword>
<reference evidence="3" key="1">
    <citation type="journal article" date="2019" name="Int. J. Syst. Evol. Microbiol.">
        <title>The Global Catalogue of Microorganisms (GCM) 10K type strain sequencing project: providing services to taxonomists for standard genome sequencing and annotation.</title>
        <authorList>
            <consortium name="The Broad Institute Genomics Platform"/>
            <consortium name="The Broad Institute Genome Sequencing Center for Infectious Disease"/>
            <person name="Wu L."/>
            <person name="Ma J."/>
        </authorList>
    </citation>
    <scope>NUCLEOTIDE SEQUENCE [LARGE SCALE GENOMIC DNA]</scope>
    <source>
        <strain evidence="3">JCM 18401</strain>
    </source>
</reference>
<evidence type="ECO:0000313" key="3">
    <source>
        <dbReference type="Proteomes" id="UP001499988"/>
    </source>
</evidence>
<keyword evidence="1" id="KW-0812">Transmembrane</keyword>
<keyword evidence="3" id="KW-1185">Reference proteome</keyword>
<dbReference type="RefSeq" id="WP_345336436.1">
    <property type="nucleotide sequence ID" value="NZ_BAABJZ010000096.1"/>
</dbReference>
<sequence length="203" mass="23446">MLQKAILCPTCDTLISKATLRHGIKAYCPRCASQVYHQPYCDLAGLAAMTLAALMIYFPANLLPILEINLVGNLRSTTVLHGALTVFEQGYWLVAIAVILTGLVAPLLLMLSILCQLWLLKTRRYPHLLRWLLLRHKTLNELCMIEIYLISLFVSIFKLIDIADLTYGWGILCYILLFIMIFYVQYEYNSQRMWDYYERQAES</sequence>
<organism evidence="2 3">
    <name type="scientific">Ferrimonas pelagia</name>
    <dbReference type="NCBI Taxonomy" id="1177826"/>
    <lineage>
        <taxon>Bacteria</taxon>
        <taxon>Pseudomonadati</taxon>
        <taxon>Pseudomonadota</taxon>
        <taxon>Gammaproteobacteria</taxon>
        <taxon>Alteromonadales</taxon>
        <taxon>Ferrimonadaceae</taxon>
        <taxon>Ferrimonas</taxon>
    </lineage>
</organism>
<dbReference type="EMBL" id="BAABJZ010000096">
    <property type="protein sequence ID" value="GAA4896236.1"/>
    <property type="molecule type" value="Genomic_DNA"/>
</dbReference>
<proteinExistence type="predicted"/>
<feature type="transmembrane region" description="Helical" evidence="1">
    <location>
        <begin position="166"/>
        <end position="184"/>
    </location>
</feature>
<accession>A0ABP9F7N3</accession>
<feature type="transmembrane region" description="Helical" evidence="1">
    <location>
        <begin position="91"/>
        <end position="120"/>
    </location>
</feature>
<name>A0ABP9F7N3_9GAMM</name>
<evidence type="ECO:0000256" key="1">
    <source>
        <dbReference type="SAM" id="Phobius"/>
    </source>
</evidence>